<name>A0AAD8PKN4_9PEZI</name>
<dbReference type="PANTHER" id="PTHR24198">
    <property type="entry name" value="ANKYRIN REPEAT AND PROTEIN KINASE DOMAIN-CONTAINING PROTEIN"/>
    <property type="match status" value="1"/>
</dbReference>
<gene>
    <name evidence="4" type="ORF">LY79DRAFT_497202</name>
</gene>
<dbReference type="Pfam" id="PF13637">
    <property type="entry name" value="Ank_4"/>
    <property type="match status" value="1"/>
</dbReference>
<evidence type="ECO:0000256" key="1">
    <source>
        <dbReference type="ARBA" id="ARBA00022737"/>
    </source>
</evidence>
<feature type="non-terminal residue" evidence="4">
    <location>
        <position position="1"/>
    </location>
</feature>
<evidence type="ECO:0000256" key="3">
    <source>
        <dbReference type="PROSITE-ProRule" id="PRU00023"/>
    </source>
</evidence>
<dbReference type="RefSeq" id="XP_060407450.1">
    <property type="nucleotide sequence ID" value="XM_060553347.1"/>
</dbReference>
<feature type="repeat" description="ANK" evidence="3">
    <location>
        <begin position="85"/>
        <end position="110"/>
    </location>
</feature>
<feature type="non-terminal residue" evidence="4">
    <location>
        <position position="289"/>
    </location>
</feature>
<dbReference type="AlphaFoldDB" id="A0AAD8PKN4"/>
<keyword evidence="1" id="KW-0677">Repeat</keyword>
<accession>A0AAD8PKN4</accession>
<evidence type="ECO:0000313" key="4">
    <source>
        <dbReference type="EMBL" id="KAK1566262.1"/>
    </source>
</evidence>
<dbReference type="InterPro" id="IPR036770">
    <property type="entry name" value="Ankyrin_rpt-contain_sf"/>
</dbReference>
<keyword evidence="2 3" id="KW-0040">ANK repeat</keyword>
<dbReference type="SUPFAM" id="SSF48403">
    <property type="entry name" value="Ankyrin repeat"/>
    <property type="match status" value="1"/>
</dbReference>
<organism evidence="4 5">
    <name type="scientific">Colletotrichum navitas</name>
    <dbReference type="NCBI Taxonomy" id="681940"/>
    <lineage>
        <taxon>Eukaryota</taxon>
        <taxon>Fungi</taxon>
        <taxon>Dikarya</taxon>
        <taxon>Ascomycota</taxon>
        <taxon>Pezizomycotina</taxon>
        <taxon>Sordariomycetes</taxon>
        <taxon>Hypocreomycetidae</taxon>
        <taxon>Glomerellales</taxon>
        <taxon>Glomerellaceae</taxon>
        <taxon>Colletotrichum</taxon>
        <taxon>Colletotrichum graminicola species complex</taxon>
    </lineage>
</organism>
<evidence type="ECO:0000313" key="5">
    <source>
        <dbReference type="Proteomes" id="UP001230504"/>
    </source>
</evidence>
<dbReference type="Proteomes" id="UP001230504">
    <property type="component" value="Unassembled WGS sequence"/>
</dbReference>
<dbReference type="SMART" id="SM00248">
    <property type="entry name" value="ANK"/>
    <property type="match status" value="3"/>
</dbReference>
<keyword evidence="5" id="KW-1185">Reference proteome</keyword>
<evidence type="ECO:0000256" key="2">
    <source>
        <dbReference type="ARBA" id="ARBA00023043"/>
    </source>
</evidence>
<sequence length="289" mass="32006">ASLFTREFLVSWSCIRGDHDLSYRPAGVPRATMLHAAAAFKHDEVVEWILCHPGITVDCDAYLWCLCPSTHMRLTPWSCSLEPGTSVTPLHLALAHGNESTARVLIEHGAVWDRPLPLSRGITGLHLMACNGLSQLIHWIADENDARQQCQTEVIDRQRQRPDGGGEHDWPDDRGRSALHFASFAPATRTGAHGDDLAAAARLVNGLMRLGALWNTKDRAAIARRIAAAKQRLMAEEPSCGDEDRTDGRLRWFLAVCHEQELMEERWALRPLPVEYALYAGNGAVAVAI</sequence>
<protein>
    <recommendedName>
        <fullName evidence="6">Ankyrin repeat protein</fullName>
    </recommendedName>
</protein>
<dbReference type="Gene3D" id="1.25.40.20">
    <property type="entry name" value="Ankyrin repeat-containing domain"/>
    <property type="match status" value="1"/>
</dbReference>
<proteinExistence type="predicted"/>
<dbReference type="PROSITE" id="PS50297">
    <property type="entry name" value="ANK_REP_REGION"/>
    <property type="match status" value="1"/>
</dbReference>
<dbReference type="InterPro" id="IPR002110">
    <property type="entry name" value="Ankyrin_rpt"/>
</dbReference>
<dbReference type="EMBL" id="JAHLJV010000150">
    <property type="protein sequence ID" value="KAK1566262.1"/>
    <property type="molecule type" value="Genomic_DNA"/>
</dbReference>
<dbReference type="GeneID" id="85437587"/>
<dbReference type="PANTHER" id="PTHR24198:SF165">
    <property type="entry name" value="ANKYRIN REPEAT-CONTAINING PROTEIN-RELATED"/>
    <property type="match status" value="1"/>
</dbReference>
<evidence type="ECO:0008006" key="6">
    <source>
        <dbReference type="Google" id="ProtNLM"/>
    </source>
</evidence>
<reference evidence="4" key="1">
    <citation type="submission" date="2021-06" db="EMBL/GenBank/DDBJ databases">
        <title>Comparative genomics, transcriptomics and evolutionary studies reveal genomic signatures of adaptation to plant cell wall in hemibiotrophic fungi.</title>
        <authorList>
            <consortium name="DOE Joint Genome Institute"/>
            <person name="Baroncelli R."/>
            <person name="Diaz J.F."/>
            <person name="Benocci T."/>
            <person name="Peng M."/>
            <person name="Battaglia E."/>
            <person name="Haridas S."/>
            <person name="Andreopoulos W."/>
            <person name="Labutti K."/>
            <person name="Pangilinan J."/>
            <person name="Floch G.L."/>
            <person name="Makela M.R."/>
            <person name="Henrissat B."/>
            <person name="Grigoriev I.V."/>
            <person name="Crouch J.A."/>
            <person name="De Vries R.P."/>
            <person name="Sukno S.A."/>
            <person name="Thon M.R."/>
        </authorList>
    </citation>
    <scope>NUCLEOTIDE SEQUENCE</scope>
    <source>
        <strain evidence="4">CBS 125086</strain>
    </source>
</reference>
<dbReference type="PROSITE" id="PS50088">
    <property type="entry name" value="ANK_REPEAT"/>
    <property type="match status" value="1"/>
</dbReference>
<comment type="caution">
    <text evidence="4">The sequence shown here is derived from an EMBL/GenBank/DDBJ whole genome shotgun (WGS) entry which is preliminary data.</text>
</comment>